<dbReference type="EMBL" id="LN831776">
    <property type="protein sequence ID" value="CQR51629.1"/>
    <property type="molecule type" value="Genomic_DNA"/>
</dbReference>
<dbReference type="GO" id="GO:0043565">
    <property type="term" value="F:sequence-specific DNA binding"/>
    <property type="evidence" value="ECO:0007669"/>
    <property type="project" value="InterPro"/>
</dbReference>
<keyword evidence="5" id="KW-1133">Transmembrane helix</keyword>
<feature type="transmembrane region" description="Helical" evidence="5">
    <location>
        <begin position="35"/>
        <end position="55"/>
    </location>
</feature>
<accession>A0A0E4CU83</accession>
<dbReference type="HOGENOM" id="CLU_362415_0_0_9"/>
<evidence type="ECO:0000256" key="1">
    <source>
        <dbReference type="ARBA" id="ARBA00023015"/>
    </source>
</evidence>
<reference evidence="8" key="1">
    <citation type="submission" date="2015-03" db="EMBL/GenBank/DDBJ databases">
        <authorList>
            <person name="Wibberg D."/>
        </authorList>
    </citation>
    <scope>NUCLEOTIDE SEQUENCE [LARGE SCALE GENOMIC DNA]</scope>
</reference>
<dbReference type="PANTHER" id="PTHR43280:SF2">
    <property type="entry name" value="HTH-TYPE TRANSCRIPTIONAL REGULATOR EXSA"/>
    <property type="match status" value="1"/>
</dbReference>
<evidence type="ECO:0000313" key="7">
    <source>
        <dbReference type="EMBL" id="CQR51629.1"/>
    </source>
</evidence>
<dbReference type="InterPro" id="IPR020449">
    <property type="entry name" value="Tscrpt_reg_AraC-type_HTH"/>
</dbReference>
<evidence type="ECO:0000259" key="6">
    <source>
        <dbReference type="PROSITE" id="PS01124"/>
    </source>
</evidence>
<feature type="domain" description="HTH araC/xylS-type" evidence="6">
    <location>
        <begin position="668"/>
        <end position="766"/>
    </location>
</feature>
<dbReference type="InterPro" id="IPR009057">
    <property type="entry name" value="Homeodomain-like_sf"/>
</dbReference>
<evidence type="ECO:0000256" key="5">
    <source>
        <dbReference type="SAM" id="Phobius"/>
    </source>
</evidence>
<dbReference type="PRINTS" id="PR00032">
    <property type="entry name" value="HTHARAC"/>
</dbReference>
<dbReference type="PATRIC" id="fig|1073571.4.peg.369"/>
<keyword evidence="1" id="KW-0805">Transcription regulation</keyword>
<dbReference type="SUPFAM" id="SSF46689">
    <property type="entry name" value="Homeodomain-like"/>
    <property type="match status" value="2"/>
</dbReference>
<name>A0A0E4CU83_9BACL</name>
<dbReference type="PROSITE" id="PS01124">
    <property type="entry name" value="HTH_ARAC_FAMILY_2"/>
    <property type="match status" value="1"/>
</dbReference>
<dbReference type="Pfam" id="PF12833">
    <property type="entry name" value="HTH_18"/>
    <property type="match status" value="1"/>
</dbReference>
<evidence type="ECO:0000313" key="8">
    <source>
        <dbReference type="Proteomes" id="UP000033163"/>
    </source>
</evidence>
<dbReference type="AlphaFoldDB" id="A0A0E4CU83"/>
<organism evidence="7 8">
    <name type="scientific">Paenibacillus riograndensis SBR5</name>
    <dbReference type="NCBI Taxonomy" id="1073571"/>
    <lineage>
        <taxon>Bacteria</taxon>
        <taxon>Bacillati</taxon>
        <taxon>Bacillota</taxon>
        <taxon>Bacilli</taxon>
        <taxon>Bacillales</taxon>
        <taxon>Paenibacillaceae</taxon>
        <taxon>Paenibacillus</taxon>
        <taxon>Paenibacillus sonchi group</taxon>
    </lineage>
</organism>
<dbReference type="KEGG" id="pri:PRIO_0376"/>
<dbReference type="GO" id="GO:0003700">
    <property type="term" value="F:DNA-binding transcription factor activity"/>
    <property type="evidence" value="ECO:0007669"/>
    <property type="project" value="InterPro"/>
</dbReference>
<dbReference type="PROSITE" id="PS00041">
    <property type="entry name" value="HTH_ARAC_FAMILY_1"/>
    <property type="match status" value="1"/>
</dbReference>
<evidence type="ECO:0000256" key="4">
    <source>
        <dbReference type="SAM" id="MobiDB-lite"/>
    </source>
</evidence>
<gene>
    <name evidence="7" type="ORF">PRIO_0376</name>
</gene>
<dbReference type="STRING" id="483937.AMQ84_21260"/>
<keyword evidence="3" id="KW-0804">Transcription</keyword>
<feature type="region of interest" description="Disordered" evidence="4">
    <location>
        <begin position="760"/>
        <end position="789"/>
    </location>
</feature>
<dbReference type="InterPro" id="IPR018060">
    <property type="entry name" value="HTH_AraC"/>
</dbReference>
<keyword evidence="5" id="KW-0472">Membrane</keyword>
<keyword evidence="5" id="KW-0812">Transmembrane</keyword>
<dbReference type="SMART" id="SM00342">
    <property type="entry name" value="HTH_ARAC"/>
    <property type="match status" value="1"/>
</dbReference>
<dbReference type="InterPro" id="IPR041522">
    <property type="entry name" value="CdaR_GGDEF"/>
</dbReference>
<sequence>MLLYGLEPETLRKDEAIPMLRFKLKYLLNNKQNRLILMLTVSVSLLIILIGLFSYREYRNALDTELNTPNIELLQINLDVTNRAFRESDNKAVDLSFHQAVLKYMDADTEDAGFAAGLQDVLKTLVTEPDIHAISVIKFKDHSVISSGYGYKASWEEAPEHAWTPWIGQIKEKPLLIKRRVYTGTDPRLSATELLSLARPIVRNGEVAGAVWIDLDYDMLFSKMYSHLSSYQFVYDLEGELIYPKLNLPFPLAEMDKVLKEIDVSPFAHVKIEGKAYMANQTFSNVTGWRMLSLVPMEQLLKNVTTARNMMLMLSLISIAVGCSAIYYYNFAAFRPLKRINKLLTPDMAAAGQGNLYDLEPVIGKLVGDFQSKSLVADWSLPELRSKYVNDLISRSMGTQEMRTKWEHYFSDWREGSFQLLIISIDRYSQWAASFVEEDQMLLKYAMNNIVLEYFEPAWRVVTTAPQRDSLAVLLQPREQEERELKEEAVRLVVLLQEVLKISVSIGAGSTASGVAQAARSYDESMHALSCRLYEGYSLVHAYPEAESKYTESFGAADEAWRQEVLHALKSSDGETALKRVRRGTGEIRKLGIQPQKVFRSINDLLEEIMSIATAGGYPLPAELADYTWHQVTTMDLAEIEDMLCRIVIHMADVLGAHRQSKEYLLVQNLIAYMESHLQENIGLQDIAAHVNMGVSSVSTIFKEETGSTVYDYLTNLRIDKACGLLQDSGLKIADIALQVGYQNENSFIRAFRKIKSTTPGKFRESSKYASGYADRPKPRRSGVSEDSE</sequence>
<evidence type="ECO:0000256" key="2">
    <source>
        <dbReference type="ARBA" id="ARBA00023125"/>
    </source>
</evidence>
<protein>
    <submittedName>
        <fullName evidence="7">AraC family transcriptional regulator</fullName>
    </submittedName>
</protein>
<dbReference type="PANTHER" id="PTHR43280">
    <property type="entry name" value="ARAC-FAMILY TRANSCRIPTIONAL REGULATOR"/>
    <property type="match status" value="1"/>
</dbReference>
<dbReference type="Gene3D" id="1.10.10.60">
    <property type="entry name" value="Homeodomain-like"/>
    <property type="match status" value="2"/>
</dbReference>
<keyword evidence="2" id="KW-0238">DNA-binding</keyword>
<dbReference type="InterPro" id="IPR018062">
    <property type="entry name" value="HTH_AraC-typ_CS"/>
</dbReference>
<proteinExistence type="predicted"/>
<feature type="transmembrane region" description="Helical" evidence="5">
    <location>
        <begin position="310"/>
        <end position="329"/>
    </location>
</feature>
<dbReference type="Proteomes" id="UP000033163">
    <property type="component" value="Chromosome I"/>
</dbReference>
<evidence type="ECO:0000256" key="3">
    <source>
        <dbReference type="ARBA" id="ARBA00023163"/>
    </source>
</evidence>
<dbReference type="Pfam" id="PF17853">
    <property type="entry name" value="GGDEF_2"/>
    <property type="match status" value="1"/>
</dbReference>